<name>A0A3B0ZII6_9ZZZZ</name>
<organism evidence="1">
    <name type="scientific">hydrothermal vent metagenome</name>
    <dbReference type="NCBI Taxonomy" id="652676"/>
    <lineage>
        <taxon>unclassified sequences</taxon>
        <taxon>metagenomes</taxon>
        <taxon>ecological metagenomes</taxon>
    </lineage>
</organism>
<dbReference type="EMBL" id="UOFL01000198">
    <property type="protein sequence ID" value="VAW80516.1"/>
    <property type="molecule type" value="Genomic_DNA"/>
</dbReference>
<protein>
    <submittedName>
        <fullName evidence="1">Uncharacterized protein</fullName>
    </submittedName>
</protein>
<gene>
    <name evidence="1" type="ORF">MNBD_GAMMA12-3959</name>
</gene>
<sequence>MYYSGIYEKRKLKVLLRKQFSTLSSDDANALVLEYKKIHETIYTIANKSFGGNELFEYEQGYVDSLPLEKKLKKDLWQGAMFAQFR</sequence>
<dbReference type="SUPFAM" id="SSF64518">
    <property type="entry name" value="Phase 1 flagellin"/>
    <property type="match status" value="1"/>
</dbReference>
<dbReference type="AlphaFoldDB" id="A0A3B0ZII6"/>
<accession>A0A3B0ZII6</accession>
<evidence type="ECO:0000313" key="1">
    <source>
        <dbReference type="EMBL" id="VAW80516.1"/>
    </source>
</evidence>
<proteinExistence type="predicted"/>
<reference evidence="1" key="1">
    <citation type="submission" date="2018-06" db="EMBL/GenBank/DDBJ databases">
        <authorList>
            <person name="Zhirakovskaya E."/>
        </authorList>
    </citation>
    <scope>NUCLEOTIDE SEQUENCE</scope>
</reference>